<dbReference type="AlphaFoldDB" id="A0A7C2PJS7"/>
<sequence>MHKEDKNRRQLTEQEVEQLLKSNNLLERFKAVELLKESKNLDRLLSLIYSESWHLREKVQEALSQFTLAELKDKLLPLLDEKIWYVRAATINIIGNLVVKELEIKGPDMERTLQNEERFEETKMPKEYEKIGEIFDLILPHLSEKNEVVRANTARAIARILTFVPFFKTKLSGEQSVIIENQLRELKEFDLLHKILNL</sequence>
<accession>A0A7C2PJS7</accession>
<dbReference type="EMBL" id="DSOL01000052">
    <property type="protein sequence ID" value="HEN27419.1"/>
    <property type="molecule type" value="Genomic_DNA"/>
</dbReference>
<proteinExistence type="predicted"/>
<reference evidence="1" key="1">
    <citation type="journal article" date="2020" name="mSystems">
        <title>Genome- and Community-Level Interaction Insights into Carbon Utilization and Element Cycling Functions of Hydrothermarchaeota in Hydrothermal Sediment.</title>
        <authorList>
            <person name="Zhou Z."/>
            <person name="Liu Y."/>
            <person name="Xu W."/>
            <person name="Pan J."/>
            <person name="Luo Z.H."/>
            <person name="Li M."/>
        </authorList>
    </citation>
    <scope>NUCLEOTIDE SEQUENCE [LARGE SCALE GENOMIC DNA]</scope>
    <source>
        <strain evidence="1">SpSt-34</strain>
        <strain evidence="2">SpSt-69</strain>
    </source>
</reference>
<dbReference type="InterPro" id="IPR016024">
    <property type="entry name" value="ARM-type_fold"/>
</dbReference>
<gene>
    <name evidence="1" type="ORF">ENQ77_01895</name>
    <name evidence="2" type="ORF">ENU66_02920</name>
</gene>
<dbReference type="Gene3D" id="1.25.10.10">
    <property type="entry name" value="Leucine-rich Repeat Variant"/>
    <property type="match status" value="1"/>
</dbReference>
<name>A0A7C2PJS7_UNCW3</name>
<protein>
    <recommendedName>
        <fullName evidence="3">HEAT repeat domain-containing protein</fullName>
    </recommendedName>
</protein>
<dbReference type="InterPro" id="IPR011989">
    <property type="entry name" value="ARM-like"/>
</dbReference>
<evidence type="ECO:0000313" key="2">
    <source>
        <dbReference type="EMBL" id="HGL17273.1"/>
    </source>
</evidence>
<dbReference type="EMBL" id="DTDJ01000024">
    <property type="protein sequence ID" value="HGL17273.1"/>
    <property type="molecule type" value="Genomic_DNA"/>
</dbReference>
<evidence type="ECO:0008006" key="3">
    <source>
        <dbReference type="Google" id="ProtNLM"/>
    </source>
</evidence>
<comment type="caution">
    <text evidence="1">The sequence shown here is derived from an EMBL/GenBank/DDBJ whole genome shotgun (WGS) entry which is preliminary data.</text>
</comment>
<evidence type="ECO:0000313" key="1">
    <source>
        <dbReference type="EMBL" id="HEN27419.1"/>
    </source>
</evidence>
<organism evidence="1">
    <name type="scientific">candidate division WOR-3 bacterium</name>
    <dbReference type="NCBI Taxonomy" id="2052148"/>
    <lineage>
        <taxon>Bacteria</taxon>
        <taxon>Bacteria division WOR-3</taxon>
    </lineage>
</organism>
<dbReference type="SUPFAM" id="SSF48371">
    <property type="entry name" value="ARM repeat"/>
    <property type="match status" value="1"/>
</dbReference>